<keyword evidence="2" id="KW-1185">Reference proteome</keyword>
<dbReference type="PANTHER" id="PTHR36587:SF2">
    <property type="entry name" value="EXPRESSION SITE-ASSOCIATED GENE 3 (ESAG3)-LIKE PROTEIN"/>
    <property type="match status" value="1"/>
</dbReference>
<evidence type="ECO:0000313" key="2">
    <source>
        <dbReference type="Proteomes" id="UP000452235"/>
    </source>
</evidence>
<gene>
    <name evidence="1" type="ORF">ATEIFO6365_0011036000</name>
</gene>
<protein>
    <submittedName>
        <fullName evidence="1">Legume-like lectin family protein</fullName>
    </submittedName>
</protein>
<dbReference type="EMBL" id="BLJY01000011">
    <property type="protein sequence ID" value="GFF20098.1"/>
    <property type="molecule type" value="Genomic_DNA"/>
</dbReference>
<dbReference type="VEuPathDB" id="FungiDB:ATEG_04061"/>
<proteinExistence type="predicted"/>
<comment type="caution">
    <text evidence="1">The sequence shown here is derived from an EMBL/GenBank/DDBJ whole genome shotgun (WGS) entry which is preliminary data.</text>
</comment>
<organism evidence="1 2">
    <name type="scientific">Aspergillus terreus</name>
    <dbReference type="NCBI Taxonomy" id="33178"/>
    <lineage>
        <taxon>Eukaryota</taxon>
        <taxon>Fungi</taxon>
        <taxon>Dikarya</taxon>
        <taxon>Ascomycota</taxon>
        <taxon>Pezizomycotina</taxon>
        <taxon>Eurotiomycetes</taxon>
        <taxon>Eurotiomycetidae</taxon>
        <taxon>Eurotiales</taxon>
        <taxon>Aspergillaceae</taxon>
        <taxon>Aspergillus</taxon>
        <taxon>Aspergillus subgen. Circumdati</taxon>
    </lineage>
</organism>
<sequence>MAASWASPNSPLAGYYKSARSTATTYYQQACNRRLRARPTRTLFLTVAACFFFLVMILRSSSGPQVDYWAKYPSFHFFHDRPEHSQVLPPHGPTIGINDTLPTNLTKTNPAFHVAIPARKKSRALCRLITSAMILNYPPPTLVRYGRQLPEGSREYDAMVDRITGIYNFLAYTPHVRDDDFVLIADGQDFFFQLPPEVMIQRFQDLLRENNEKLLKKYGLVKLERAPRRAGDEKVQKYTQRVLFSASKECFPNLPNDAGCVAVPSSSLPPDVYGWKTDLQPHKHRIRPRWIKPGAAIGQAGDLKAIYAELLHFVDQHRNVRGDYLALTQMFGRQEYVRELERRRSSSWLKEFLYRQIGISDASNITGADDPHLEGGRRYEYGIGIDYESRLFFNMLNSKMDVEWLKYNNISKTSSVQMEHGVPREHRLLLPDDLTAEKIGNPFTQPKFAKDEWVSPAFNKTLDKLPNSKNTSWHNIPLLTNIHSASVPALIHLDGDPAVRDFWWKKMWYQPHARALLRKYMRSPTGFEAAQSAMLGGQEWWDLRGGKGGLWTDKGEWLDFAEVCTGFERDLFDDGFGRWAHEGGDDDEQPVYNQFGNLIKGKEK</sequence>
<accession>A0A5M3YZE1</accession>
<dbReference type="AlphaFoldDB" id="A0A5M3YZE1"/>
<dbReference type="Proteomes" id="UP000452235">
    <property type="component" value="Unassembled WGS sequence"/>
</dbReference>
<dbReference type="CDD" id="cd22997">
    <property type="entry name" value="GT_LH"/>
    <property type="match status" value="1"/>
</dbReference>
<dbReference type="PANTHER" id="PTHR36587">
    <property type="entry name" value="EXPRESSION SITE-ASSOCIATED GENE 3 (ESAG3)-LIKE PROTEIN"/>
    <property type="match status" value="1"/>
</dbReference>
<keyword evidence="1" id="KW-0430">Lectin</keyword>
<dbReference type="GO" id="GO:0030246">
    <property type="term" value="F:carbohydrate binding"/>
    <property type="evidence" value="ECO:0007669"/>
    <property type="project" value="UniProtKB-KW"/>
</dbReference>
<evidence type="ECO:0000313" key="1">
    <source>
        <dbReference type="EMBL" id="GFF20098.1"/>
    </source>
</evidence>
<name>A0A5M3YZE1_ASPTE</name>
<reference evidence="1 2" key="1">
    <citation type="submission" date="2020-01" db="EMBL/GenBank/DDBJ databases">
        <title>Aspergillus terreus IFO 6365 whole genome shotgun sequence.</title>
        <authorList>
            <person name="Kanamasa S."/>
            <person name="Takahashi H."/>
        </authorList>
    </citation>
    <scope>NUCLEOTIDE SEQUENCE [LARGE SCALE GENOMIC DNA]</scope>
    <source>
        <strain evidence="1 2">IFO 6365</strain>
    </source>
</reference>
<dbReference type="OrthoDB" id="422736at2759"/>